<dbReference type="EMBL" id="JAUEPH010000003">
    <property type="protein sequence ID" value="MDN3204325.1"/>
    <property type="molecule type" value="Genomic_DNA"/>
</dbReference>
<dbReference type="RefSeq" id="WP_289999873.1">
    <property type="nucleotide sequence ID" value="NZ_JAUEPH010000003.1"/>
</dbReference>
<dbReference type="PANTHER" id="PTHR11054:SF0">
    <property type="entry name" value="6-PHOSPHOGLUCONOLACTONASE"/>
    <property type="match status" value="1"/>
</dbReference>
<dbReference type="InterPro" id="IPR037171">
    <property type="entry name" value="NagB/RpiA_transferase-like"/>
</dbReference>
<sequence length="237" mass="26714">MEIRISKTKEDLAEAFSIFFKSLVESDKTSNVAFSGGNSPRAIFDFLAENFGDEIDWRKVNIYWVDERCVHPGNDESNYKMTNDHLLSKIDIPKDNIFRMKGEDKPEKEAKRYSELLAKNLPQENGTPEFDLIVLGLGDDGHTASIFPESMELWNAEENCVVGNHPVSGQKRVTITGKVINAAQAVVFLVTGESKAEKVREITRHQGNYKDYPASHVNPDTPDFIWFLDEAAASELD</sequence>
<protein>
    <recommendedName>
        <fullName evidence="6 7">6-phosphogluconolactonase</fullName>
        <shortName evidence="7">6PGL</shortName>
        <ecNumber evidence="5 7">3.1.1.31</ecNumber>
    </recommendedName>
</protein>
<dbReference type="InterPro" id="IPR006148">
    <property type="entry name" value="Glc/Gal-6P_isomerase"/>
</dbReference>
<evidence type="ECO:0000256" key="2">
    <source>
        <dbReference type="ARBA" id="ARBA00002681"/>
    </source>
</evidence>
<evidence type="ECO:0000256" key="5">
    <source>
        <dbReference type="ARBA" id="ARBA00013198"/>
    </source>
</evidence>
<dbReference type="SUPFAM" id="SSF100950">
    <property type="entry name" value="NagB/RpiA/CoA transferase-like"/>
    <property type="match status" value="1"/>
</dbReference>
<comment type="pathway">
    <text evidence="3 7">Carbohydrate degradation; pentose phosphate pathway; D-ribulose 5-phosphate from D-glucose 6-phosphate (oxidative stage): step 2/3.</text>
</comment>
<evidence type="ECO:0000313" key="10">
    <source>
        <dbReference type="Proteomes" id="UP001171916"/>
    </source>
</evidence>
<organism evidence="9 10">
    <name type="scientific">Algoriphagus sediminis</name>
    <dbReference type="NCBI Taxonomy" id="3057113"/>
    <lineage>
        <taxon>Bacteria</taxon>
        <taxon>Pseudomonadati</taxon>
        <taxon>Bacteroidota</taxon>
        <taxon>Cytophagia</taxon>
        <taxon>Cytophagales</taxon>
        <taxon>Cyclobacteriaceae</taxon>
        <taxon>Algoriphagus</taxon>
    </lineage>
</organism>
<evidence type="ECO:0000256" key="4">
    <source>
        <dbReference type="ARBA" id="ARBA00010662"/>
    </source>
</evidence>
<dbReference type="Pfam" id="PF01182">
    <property type="entry name" value="Glucosamine_iso"/>
    <property type="match status" value="1"/>
</dbReference>
<comment type="caution">
    <text evidence="9">The sequence shown here is derived from an EMBL/GenBank/DDBJ whole genome shotgun (WGS) entry which is preliminary data.</text>
</comment>
<proteinExistence type="inferred from homology"/>
<comment type="similarity">
    <text evidence="4 7">Belongs to the glucosamine/galactosamine-6-phosphate isomerase family. 6-phosphogluconolactonase subfamily.</text>
</comment>
<name>A0ABT7YCS2_9BACT</name>
<keyword evidence="10" id="KW-1185">Reference proteome</keyword>
<evidence type="ECO:0000256" key="7">
    <source>
        <dbReference type="RuleBase" id="RU365095"/>
    </source>
</evidence>
<evidence type="ECO:0000259" key="8">
    <source>
        <dbReference type="Pfam" id="PF01182"/>
    </source>
</evidence>
<dbReference type="InterPro" id="IPR005900">
    <property type="entry name" value="6-phosphogluconolactonase_DevB"/>
</dbReference>
<evidence type="ECO:0000256" key="3">
    <source>
        <dbReference type="ARBA" id="ARBA00004961"/>
    </source>
</evidence>
<reference evidence="9" key="1">
    <citation type="submission" date="2023-06" db="EMBL/GenBank/DDBJ databases">
        <title>Robiginitalea aurantiacus sp. nov. and Algoriphagus sediminis sp. nov., isolated from coastal sediment.</title>
        <authorList>
            <person name="Zhou Z.Y."/>
            <person name="An J."/>
            <person name="Jia Y.W."/>
            <person name="Du Z.J."/>
        </authorList>
    </citation>
    <scope>NUCLEOTIDE SEQUENCE</scope>
    <source>
        <strain evidence="9">C2-7</strain>
    </source>
</reference>
<gene>
    <name evidence="7 9" type="primary">pgl</name>
    <name evidence="9" type="ORF">QVH07_09195</name>
</gene>
<comment type="function">
    <text evidence="2 7">Hydrolysis of 6-phosphogluconolactone to 6-phosphogluconate.</text>
</comment>
<dbReference type="NCBIfam" id="TIGR01198">
    <property type="entry name" value="pgl"/>
    <property type="match status" value="1"/>
</dbReference>
<dbReference type="PANTHER" id="PTHR11054">
    <property type="entry name" value="6-PHOSPHOGLUCONOLACTONASE"/>
    <property type="match status" value="1"/>
</dbReference>
<evidence type="ECO:0000256" key="1">
    <source>
        <dbReference type="ARBA" id="ARBA00000832"/>
    </source>
</evidence>
<evidence type="ECO:0000256" key="6">
    <source>
        <dbReference type="ARBA" id="ARBA00020337"/>
    </source>
</evidence>
<dbReference type="GO" id="GO:0017057">
    <property type="term" value="F:6-phosphogluconolactonase activity"/>
    <property type="evidence" value="ECO:0007669"/>
    <property type="project" value="UniProtKB-EC"/>
</dbReference>
<dbReference type="Proteomes" id="UP001171916">
    <property type="component" value="Unassembled WGS sequence"/>
</dbReference>
<dbReference type="EC" id="3.1.1.31" evidence="5 7"/>
<evidence type="ECO:0000313" key="9">
    <source>
        <dbReference type="EMBL" id="MDN3204325.1"/>
    </source>
</evidence>
<keyword evidence="7 9" id="KW-0378">Hydrolase</keyword>
<dbReference type="InterPro" id="IPR039104">
    <property type="entry name" value="6PGL"/>
</dbReference>
<feature type="domain" description="Glucosamine/galactosamine-6-phosphate isomerase" evidence="8">
    <location>
        <begin position="10"/>
        <end position="226"/>
    </location>
</feature>
<dbReference type="CDD" id="cd01400">
    <property type="entry name" value="6PGL"/>
    <property type="match status" value="1"/>
</dbReference>
<dbReference type="Gene3D" id="3.40.50.1360">
    <property type="match status" value="1"/>
</dbReference>
<comment type="catalytic activity">
    <reaction evidence="1 7">
        <text>6-phospho-D-glucono-1,5-lactone + H2O = 6-phospho-D-gluconate + H(+)</text>
        <dbReference type="Rhea" id="RHEA:12556"/>
        <dbReference type="ChEBI" id="CHEBI:15377"/>
        <dbReference type="ChEBI" id="CHEBI:15378"/>
        <dbReference type="ChEBI" id="CHEBI:57955"/>
        <dbReference type="ChEBI" id="CHEBI:58759"/>
        <dbReference type="EC" id="3.1.1.31"/>
    </reaction>
</comment>
<accession>A0ABT7YCS2</accession>